<name>A0ABU8RKU9_9ACTN</name>
<evidence type="ECO:0000313" key="2">
    <source>
        <dbReference type="EMBL" id="MEJ5945698.1"/>
    </source>
</evidence>
<evidence type="ECO:0000256" key="1">
    <source>
        <dbReference type="SAM" id="MobiDB-lite"/>
    </source>
</evidence>
<keyword evidence="3" id="KW-1185">Reference proteome</keyword>
<reference evidence="2 3" key="1">
    <citation type="journal article" date="2017" name="Int. J. Syst. Evol. Microbiol.">
        <title>Pseudokineococcus basanitobsidens sp. nov., isolated from volcanic rock.</title>
        <authorList>
            <person name="Lee D.W."/>
            <person name="Park M.Y."/>
            <person name="Kim J.J."/>
            <person name="Kim B.S."/>
        </authorList>
    </citation>
    <scope>NUCLEOTIDE SEQUENCE [LARGE SCALE GENOMIC DNA]</scope>
    <source>
        <strain evidence="2 3">DSM 103726</strain>
    </source>
</reference>
<feature type="compositionally biased region" description="Basic and acidic residues" evidence="1">
    <location>
        <begin position="62"/>
        <end position="71"/>
    </location>
</feature>
<dbReference type="RefSeq" id="WP_339575082.1">
    <property type="nucleotide sequence ID" value="NZ_JBBIAA010000010.1"/>
</dbReference>
<proteinExistence type="predicted"/>
<feature type="region of interest" description="Disordered" evidence="1">
    <location>
        <begin position="1"/>
        <end position="71"/>
    </location>
</feature>
<sequence length="71" mass="7221">MPTPQDDETDRPPAGSGDGAAGRGPAVPTISVNAAEQDPDPSEASSDPTARQAASDYDNDREDLPGRRSGG</sequence>
<protein>
    <submittedName>
        <fullName evidence="2">Uncharacterized protein</fullName>
    </submittedName>
</protein>
<dbReference type="EMBL" id="JBBIAA010000010">
    <property type="protein sequence ID" value="MEJ5945698.1"/>
    <property type="molecule type" value="Genomic_DNA"/>
</dbReference>
<organism evidence="2 3">
    <name type="scientific">Pseudokineococcus basanitobsidens</name>
    <dbReference type="NCBI Taxonomy" id="1926649"/>
    <lineage>
        <taxon>Bacteria</taxon>
        <taxon>Bacillati</taxon>
        <taxon>Actinomycetota</taxon>
        <taxon>Actinomycetes</taxon>
        <taxon>Kineosporiales</taxon>
        <taxon>Kineosporiaceae</taxon>
        <taxon>Pseudokineococcus</taxon>
    </lineage>
</organism>
<evidence type="ECO:0000313" key="3">
    <source>
        <dbReference type="Proteomes" id="UP001387100"/>
    </source>
</evidence>
<accession>A0ABU8RKU9</accession>
<gene>
    <name evidence="2" type="ORF">WDZ17_10385</name>
</gene>
<dbReference type="Proteomes" id="UP001387100">
    <property type="component" value="Unassembled WGS sequence"/>
</dbReference>
<comment type="caution">
    <text evidence="2">The sequence shown here is derived from an EMBL/GenBank/DDBJ whole genome shotgun (WGS) entry which is preliminary data.</text>
</comment>